<dbReference type="GO" id="GO:0016787">
    <property type="term" value="F:hydrolase activity"/>
    <property type="evidence" value="ECO:0007669"/>
    <property type="project" value="UniProtKB-KW"/>
</dbReference>
<dbReference type="EMBL" id="JABFBC010000003">
    <property type="protein sequence ID" value="NNU81815.1"/>
    <property type="molecule type" value="Genomic_DNA"/>
</dbReference>
<dbReference type="SUPFAM" id="SSF52540">
    <property type="entry name" value="P-loop containing nucleoside triphosphate hydrolases"/>
    <property type="match status" value="1"/>
</dbReference>
<evidence type="ECO:0000313" key="2">
    <source>
        <dbReference type="Proteomes" id="UP000572377"/>
    </source>
</evidence>
<dbReference type="Proteomes" id="UP000572377">
    <property type="component" value="Unassembled WGS sequence"/>
</dbReference>
<protein>
    <submittedName>
        <fullName evidence="1">Nucleoside triphosphate hydrolase</fullName>
    </submittedName>
</protein>
<name>A0A849L5Y3_9RHOB</name>
<gene>
    <name evidence="1" type="ORF">HMH01_15365</name>
</gene>
<accession>A0A849L5Y3</accession>
<keyword evidence="2" id="KW-1185">Reference proteome</keyword>
<dbReference type="InterPro" id="IPR027417">
    <property type="entry name" value="P-loop_NTPase"/>
</dbReference>
<keyword evidence="1" id="KW-0378">Hydrolase</keyword>
<dbReference type="RefSeq" id="WP_171326678.1">
    <property type="nucleotide sequence ID" value="NZ_JABFBC010000003.1"/>
</dbReference>
<dbReference type="NCBIfam" id="NF006746">
    <property type="entry name" value="PRK09270.1-5"/>
    <property type="match status" value="1"/>
</dbReference>
<dbReference type="Pfam" id="PF03308">
    <property type="entry name" value="MeaB"/>
    <property type="match status" value="1"/>
</dbReference>
<reference evidence="1 2" key="1">
    <citation type="submission" date="2020-05" db="EMBL/GenBank/DDBJ databases">
        <title>Gimesia benthica sp. nov., a novel planctomycete isolated from a deep-sea water sample of the Northwest Indian Ocean.</title>
        <authorList>
            <person name="Wang J."/>
            <person name="Ruan C."/>
            <person name="Song L."/>
            <person name="Zhu Y."/>
            <person name="Li A."/>
            <person name="Zheng X."/>
            <person name="Wang L."/>
            <person name="Lu Z."/>
            <person name="Huang Y."/>
            <person name="Du W."/>
            <person name="Zhou Y."/>
            <person name="Huang L."/>
            <person name="Dai X."/>
        </authorList>
    </citation>
    <scope>NUCLEOTIDE SEQUENCE [LARGE SCALE GENOMIC DNA]</scope>
    <source>
        <strain evidence="1 2">YYQ-30</strain>
    </source>
</reference>
<proteinExistence type="predicted"/>
<evidence type="ECO:0000313" key="1">
    <source>
        <dbReference type="EMBL" id="NNU81815.1"/>
    </source>
</evidence>
<comment type="caution">
    <text evidence="1">The sequence shown here is derived from an EMBL/GenBank/DDBJ whole genome shotgun (WGS) entry which is preliminary data.</text>
</comment>
<dbReference type="PANTHER" id="PTHR10285">
    <property type="entry name" value="URIDINE KINASE"/>
    <property type="match status" value="1"/>
</dbReference>
<dbReference type="AlphaFoldDB" id="A0A849L5Y3"/>
<dbReference type="Gene3D" id="3.40.50.300">
    <property type="entry name" value="P-loop containing nucleotide triphosphate hydrolases"/>
    <property type="match status" value="1"/>
</dbReference>
<organism evidence="1 2">
    <name type="scientific">Halovulum dunhuangense</name>
    <dbReference type="NCBI Taxonomy" id="1505036"/>
    <lineage>
        <taxon>Bacteria</taxon>
        <taxon>Pseudomonadati</taxon>
        <taxon>Pseudomonadota</taxon>
        <taxon>Alphaproteobacteria</taxon>
        <taxon>Rhodobacterales</taxon>
        <taxon>Paracoccaceae</taxon>
        <taxon>Halovulum</taxon>
    </lineage>
</organism>
<sequence length="210" mass="22708">MPSTPDALADRALQHLLTLQGPRKLVAMAGPPGAGKSTVTEVLARRLAELGRTAAVVPMDGFHLDNRVLSARGLLSRKGAPETFDAAGFLHLVSRIAGGEEVVYPVFDRPRDIAIAGAAVLGPETEFVLFEGNYLLLDADPWARLKEYWNFSVRIDVPEEELRARLMARWRDEGLPDAEASAKVEGNDMPNAALVRDRSLSGDLVLALSG</sequence>